<proteinExistence type="predicted"/>
<name>A0ABW3C4V8_SPHXN</name>
<dbReference type="PANTHER" id="PTHR30136">
    <property type="entry name" value="HELIX-TURN-HELIX TRANSCRIPTIONAL REGULATOR, ICLR FAMILY"/>
    <property type="match status" value="1"/>
</dbReference>
<dbReference type="SUPFAM" id="SSF46785">
    <property type="entry name" value="Winged helix' DNA-binding domain"/>
    <property type="match status" value="1"/>
</dbReference>
<dbReference type="InterPro" id="IPR029016">
    <property type="entry name" value="GAF-like_dom_sf"/>
</dbReference>
<evidence type="ECO:0000256" key="1">
    <source>
        <dbReference type="ARBA" id="ARBA00023015"/>
    </source>
</evidence>
<evidence type="ECO:0000313" key="6">
    <source>
        <dbReference type="EMBL" id="MFD0848537.1"/>
    </source>
</evidence>
<dbReference type="Gene3D" id="1.10.10.10">
    <property type="entry name" value="Winged helix-like DNA-binding domain superfamily/Winged helix DNA-binding domain"/>
    <property type="match status" value="1"/>
</dbReference>
<dbReference type="InterPro" id="IPR005471">
    <property type="entry name" value="Tscrpt_reg_IclR_N"/>
</dbReference>
<dbReference type="SUPFAM" id="SSF55781">
    <property type="entry name" value="GAF domain-like"/>
    <property type="match status" value="1"/>
</dbReference>
<dbReference type="Proteomes" id="UP001597124">
    <property type="component" value="Unassembled WGS sequence"/>
</dbReference>
<dbReference type="RefSeq" id="WP_381489441.1">
    <property type="nucleotide sequence ID" value="NZ_JBHTIK010000005.1"/>
</dbReference>
<evidence type="ECO:0000259" key="4">
    <source>
        <dbReference type="PROSITE" id="PS51077"/>
    </source>
</evidence>
<keyword evidence="7" id="KW-1185">Reference proteome</keyword>
<dbReference type="InterPro" id="IPR014757">
    <property type="entry name" value="Tscrpt_reg_IclR_C"/>
</dbReference>
<gene>
    <name evidence="6" type="ORF">ACFQ00_09405</name>
</gene>
<dbReference type="Pfam" id="PF09339">
    <property type="entry name" value="HTH_IclR"/>
    <property type="match status" value="1"/>
</dbReference>
<accession>A0ABW3C4V8</accession>
<feature type="domain" description="HTH iclR-type" evidence="4">
    <location>
        <begin position="6"/>
        <end position="67"/>
    </location>
</feature>
<keyword evidence="2" id="KW-0238">DNA-binding</keyword>
<keyword evidence="1" id="KW-0805">Transcription regulation</keyword>
<sequence>MATPRIQSVDRAFSLLSQLALNGGCQSLPSMAAECGLSVATAHRLLATLETLGVIVHTAPGEYRLGMGLVDLARTAAPDKLLAAAAEPALRRIIQTLGHTAHVGMLDDDYMVTYIAKMARKSHRMPTQIGSQLEAYCSGLGKVLLSALPCPERSAYIAEGPFVPLTVNTITEAAQLARELEQVRRQGYAIDDCEIFDDLRCVAVPITGRNGKVVAALSTSAPASVFAPADLPDIAQALAEHAREISLKLYPAASTARRAH</sequence>
<organism evidence="6 7">
    <name type="scientific">Sphingosinicella xenopeptidilytica</name>
    <dbReference type="NCBI Taxonomy" id="364098"/>
    <lineage>
        <taxon>Bacteria</taxon>
        <taxon>Pseudomonadati</taxon>
        <taxon>Pseudomonadota</taxon>
        <taxon>Alphaproteobacteria</taxon>
        <taxon>Sphingomonadales</taxon>
        <taxon>Sphingosinicellaceae</taxon>
        <taxon>Sphingosinicella</taxon>
    </lineage>
</organism>
<dbReference type="InterPro" id="IPR050707">
    <property type="entry name" value="HTH_MetabolicPath_Reg"/>
</dbReference>
<dbReference type="PROSITE" id="PS51078">
    <property type="entry name" value="ICLR_ED"/>
    <property type="match status" value="1"/>
</dbReference>
<dbReference type="Gene3D" id="3.30.450.40">
    <property type="match status" value="1"/>
</dbReference>
<evidence type="ECO:0000256" key="3">
    <source>
        <dbReference type="ARBA" id="ARBA00023163"/>
    </source>
</evidence>
<dbReference type="PANTHER" id="PTHR30136:SF24">
    <property type="entry name" value="HTH-TYPE TRANSCRIPTIONAL REPRESSOR ALLR"/>
    <property type="match status" value="1"/>
</dbReference>
<dbReference type="InterPro" id="IPR036390">
    <property type="entry name" value="WH_DNA-bd_sf"/>
</dbReference>
<feature type="domain" description="IclR-ED" evidence="5">
    <location>
        <begin position="68"/>
        <end position="251"/>
    </location>
</feature>
<dbReference type="EMBL" id="JBHTIK010000005">
    <property type="protein sequence ID" value="MFD0848537.1"/>
    <property type="molecule type" value="Genomic_DNA"/>
</dbReference>
<dbReference type="InterPro" id="IPR036388">
    <property type="entry name" value="WH-like_DNA-bd_sf"/>
</dbReference>
<evidence type="ECO:0000256" key="2">
    <source>
        <dbReference type="ARBA" id="ARBA00023125"/>
    </source>
</evidence>
<protein>
    <submittedName>
        <fullName evidence="6">IclR family transcriptional regulator</fullName>
    </submittedName>
</protein>
<evidence type="ECO:0000313" key="7">
    <source>
        <dbReference type="Proteomes" id="UP001597124"/>
    </source>
</evidence>
<evidence type="ECO:0000259" key="5">
    <source>
        <dbReference type="PROSITE" id="PS51078"/>
    </source>
</evidence>
<dbReference type="Pfam" id="PF01614">
    <property type="entry name" value="IclR_C"/>
    <property type="match status" value="1"/>
</dbReference>
<comment type="caution">
    <text evidence="6">The sequence shown here is derived from an EMBL/GenBank/DDBJ whole genome shotgun (WGS) entry which is preliminary data.</text>
</comment>
<keyword evidence="3" id="KW-0804">Transcription</keyword>
<dbReference type="SMART" id="SM00346">
    <property type="entry name" value="HTH_ICLR"/>
    <property type="match status" value="1"/>
</dbReference>
<reference evidence="7" key="1">
    <citation type="journal article" date="2019" name="Int. J. Syst. Evol. Microbiol.">
        <title>The Global Catalogue of Microorganisms (GCM) 10K type strain sequencing project: providing services to taxonomists for standard genome sequencing and annotation.</title>
        <authorList>
            <consortium name="The Broad Institute Genomics Platform"/>
            <consortium name="The Broad Institute Genome Sequencing Center for Infectious Disease"/>
            <person name="Wu L."/>
            <person name="Ma J."/>
        </authorList>
    </citation>
    <scope>NUCLEOTIDE SEQUENCE [LARGE SCALE GENOMIC DNA]</scope>
    <source>
        <strain evidence="7">CCUG 52537</strain>
    </source>
</reference>
<dbReference type="PROSITE" id="PS51077">
    <property type="entry name" value="HTH_ICLR"/>
    <property type="match status" value="1"/>
</dbReference>